<keyword evidence="1" id="KW-0812">Transmembrane</keyword>
<dbReference type="GO" id="GO:0052621">
    <property type="term" value="F:diguanylate cyclase activity"/>
    <property type="evidence" value="ECO:0007669"/>
    <property type="project" value="TreeGrafter"/>
</dbReference>
<dbReference type="InterPro" id="IPR029787">
    <property type="entry name" value="Nucleotide_cyclase"/>
</dbReference>
<keyword evidence="1" id="KW-0472">Membrane</keyword>
<dbReference type="GO" id="GO:1902201">
    <property type="term" value="P:negative regulation of bacterial-type flagellum-dependent cell motility"/>
    <property type="evidence" value="ECO:0007669"/>
    <property type="project" value="TreeGrafter"/>
</dbReference>
<dbReference type="Proteomes" id="UP000198636">
    <property type="component" value="Unassembled WGS sequence"/>
</dbReference>
<keyword evidence="4" id="KW-1185">Reference proteome</keyword>
<dbReference type="RefSeq" id="WP_091543842.1">
    <property type="nucleotide sequence ID" value="NZ_FMUS01000016.1"/>
</dbReference>
<accession>A0A1G5IS98</accession>
<dbReference type="PANTHER" id="PTHR45138">
    <property type="entry name" value="REGULATORY COMPONENTS OF SENSORY TRANSDUCTION SYSTEM"/>
    <property type="match status" value="1"/>
</dbReference>
<feature type="transmembrane region" description="Helical" evidence="1">
    <location>
        <begin position="195"/>
        <end position="215"/>
    </location>
</feature>
<dbReference type="Pfam" id="PF00990">
    <property type="entry name" value="GGDEF"/>
    <property type="match status" value="1"/>
</dbReference>
<feature type="transmembrane region" description="Helical" evidence="1">
    <location>
        <begin position="105"/>
        <end position="125"/>
    </location>
</feature>
<feature type="transmembrane region" description="Helical" evidence="1">
    <location>
        <begin position="28"/>
        <end position="45"/>
    </location>
</feature>
<reference evidence="3" key="1">
    <citation type="submission" date="2016-10" db="EMBL/GenBank/DDBJ databases">
        <authorList>
            <person name="de Groot N.N."/>
        </authorList>
    </citation>
    <scope>NUCLEOTIDE SEQUENCE [LARGE SCALE GENOMIC DNA]</scope>
    <source>
        <strain evidence="3">DSM 18978</strain>
    </source>
</reference>
<evidence type="ECO:0000259" key="2">
    <source>
        <dbReference type="PROSITE" id="PS50887"/>
    </source>
</evidence>
<feature type="transmembrane region" description="Helical" evidence="1">
    <location>
        <begin position="173"/>
        <end position="189"/>
    </location>
</feature>
<gene>
    <name evidence="3" type="ORF">SAMN03080606_02479</name>
</gene>
<feature type="transmembrane region" description="Helical" evidence="1">
    <location>
        <begin position="75"/>
        <end position="93"/>
    </location>
</feature>
<name>A0A1G5IS98_9FIRM</name>
<dbReference type="CDD" id="cd01949">
    <property type="entry name" value="GGDEF"/>
    <property type="match status" value="1"/>
</dbReference>
<keyword evidence="1" id="KW-1133">Transmembrane helix</keyword>
<dbReference type="InterPro" id="IPR043128">
    <property type="entry name" value="Rev_trsase/Diguanyl_cyclase"/>
</dbReference>
<dbReference type="SMART" id="SM00267">
    <property type="entry name" value="GGDEF"/>
    <property type="match status" value="1"/>
</dbReference>
<dbReference type="GO" id="GO:0005886">
    <property type="term" value="C:plasma membrane"/>
    <property type="evidence" value="ECO:0007669"/>
    <property type="project" value="TreeGrafter"/>
</dbReference>
<protein>
    <submittedName>
        <fullName evidence="3">Diguanylate cyclase (GGDEF) domain-containing protein</fullName>
    </submittedName>
</protein>
<dbReference type="InterPro" id="IPR000160">
    <property type="entry name" value="GGDEF_dom"/>
</dbReference>
<dbReference type="EMBL" id="FMUS01000016">
    <property type="protein sequence ID" value="SCY78620.1"/>
    <property type="molecule type" value="Genomic_DNA"/>
</dbReference>
<feature type="transmembrane region" description="Helical" evidence="1">
    <location>
        <begin position="52"/>
        <end position="69"/>
    </location>
</feature>
<feature type="transmembrane region" description="Helical" evidence="1">
    <location>
        <begin position="145"/>
        <end position="166"/>
    </location>
</feature>
<evidence type="ECO:0000313" key="3">
    <source>
        <dbReference type="EMBL" id="SCY78620.1"/>
    </source>
</evidence>
<dbReference type="InterPro" id="IPR050469">
    <property type="entry name" value="Diguanylate_Cyclase"/>
</dbReference>
<dbReference type="PANTHER" id="PTHR45138:SF9">
    <property type="entry name" value="DIGUANYLATE CYCLASE DGCM-RELATED"/>
    <property type="match status" value="1"/>
</dbReference>
<evidence type="ECO:0000256" key="1">
    <source>
        <dbReference type="SAM" id="Phobius"/>
    </source>
</evidence>
<dbReference type="Gene3D" id="3.30.70.270">
    <property type="match status" value="1"/>
</dbReference>
<sequence length="388" mass="44534">MITSIVVTFIAVLYYFYIDSFPTTVLTITQYAPYVIYTFGMFMAIQFNRSRIFFILLTLIISQIAVNPLWFNTYIYISICFFIPMNILFFSSLKERGYLTTWGLLRFGFIFLQACYLIWIYFGGYSKIITFMSSPIFPWEIGSPVPHYAFLLFIAALAIILVKLIAYKTFLDPFLLGVIISVFVSINFVENALLASIFFSSGGIILISAIIQLTYNMSYLDELTGLPARRALREEMMKLSGNYVIAMLDIDFFKKFNDKHGHDVGDEVLKMVAATIQQVKGKGKAYRYGGEEFTILFPSKNLKEALPYLEEVRQNIAKREFIIRDKNRPKKKPQTVVKNRNPLKKLHVTISIGASEKIKELKSPQEVLKAADKALYRAKKKGRNCVSK</sequence>
<organism evidence="3 4">
    <name type="scientific">Alkaliphilus peptidifermentans DSM 18978</name>
    <dbReference type="NCBI Taxonomy" id="1120976"/>
    <lineage>
        <taxon>Bacteria</taxon>
        <taxon>Bacillati</taxon>
        <taxon>Bacillota</taxon>
        <taxon>Clostridia</taxon>
        <taxon>Peptostreptococcales</taxon>
        <taxon>Natronincolaceae</taxon>
        <taxon>Alkaliphilus</taxon>
    </lineage>
</organism>
<feature type="domain" description="GGDEF" evidence="2">
    <location>
        <begin position="241"/>
        <end position="388"/>
    </location>
</feature>
<dbReference type="PROSITE" id="PS50887">
    <property type="entry name" value="GGDEF"/>
    <property type="match status" value="1"/>
</dbReference>
<dbReference type="OrthoDB" id="9805474at2"/>
<dbReference type="GO" id="GO:0043709">
    <property type="term" value="P:cell adhesion involved in single-species biofilm formation"/>
    <property type="evidence" value="ECO:0007669"/>
    <property type="project" value="TreeGrafter"/>
</dbReference>
<dbReference type="AlphaFoldDB" id="A0A1G5IS98"/>
<dbReference type="SUPFAM" id="SSF55073">
    <property type="entry name" value="Nucleotide cyclase"/>
    <property type="match status" value="1"/>
</dbReference>
<evidence type="ECO:0000313" key="4">
    <source>
        <dbReference type="Proteomes" id="UP000198636"/>
    </source>
</evidence>
<dbReference type="STRING" id="1120976.SAMN03080606_02479"/>
<proteinExistence type="predicted"/>
<dbReference type="NCBIfam" id="TIGR00254">
    <property type="entry name" value="GGDEF"/>
    <property type="match status" value="1"/>
</dbReference>